<evidence type="ECO:0000256" key="5">
    <source>
        <dbReference type="SAM" id="Coils"/>
    </source>
</evidence>
<protein>
    <recommendedName>
        <fullName evidence="7">RING-type domain-containing protein</fullName>
    </recommendedName>
</protein>
<keyword evidence="2 4" id="KW-0863">Zinc-finger</keyword>
<dbReference type="Pfam" id="PF00097">
    <property type="entry name" value="zf-C3HC4"/>
    <property type="match status" value="1"/>
</dbReference>
<feature type="domain" description="RING-type" evidence="7">
    <location>
        <begin position="131"/>
        <end position="166"/>
    </location>
</feature>
<dbReference type="SMART" id="SM00184">
    <property type="entry name" value="RING"/>
    <property type="match status" value="1"/>
</dbReference>
<evidence type="ECO:0000256" key="2">
    <source>
        <dbReference type="ARBA" id="ARBA00022771"/>
    </source>
</evidence>
<evidence type="ECO:0000313" key="8">
    <source>
        <dbReference type="EMBL" id="KMP10251.1"/>
    </source>
</evidence>
<evidence type="ECO:0000313" key="9">
    <source>
        <dbReference type="Proteomes" id="UP000054565"/>
    </source>
</evidence>
<evidence type="ECO:0000256" key="1">
    <source>
        <dbReference type="ARBA" id="ARBA00022723"/>
    </source>
</evidence>
<gene>
    <name evidence="8" type="ORF">CIRG_09932</name>
</gene>
<dbReference type="InterPro" id="IPR001841">
    <property type="entry name" value="Znf_RING"/>
</dbReference>
<evidence type="ECO:0000256" key="4">
    <source>
        <dbReference type="PROSITE-ProRule" id="PRU00175"/>
    </source>
</evidence>
<evidence type="ECO:0000259" key="7">
    <source>
        <dbReference type="PROSITE" id="PS50089"/>
    </source>
</evidence>
<dbReference type="SUPFAM" id="SSF57850">
    <property type="entry name" value="RING/U-box"/>
    <property type="match status" value="1"/>
</dbReference>
<feature type="coiled-coil region" evidence="5">
    <location>
        <begin position="87"/>
        <end position="128"/>
    </location>
</feature>
<dbReference type="InterPro" id="IPR013083">
    <property type="entry name" value="Znf_RING/FYVE/PHD"/>
</dbReference>
<dbReference type="PROSITE" id="PS50089">
    <property type="entry name" value="ZF_RING_2"/>
    <property type="match status" value="1"/>
</dbReference>
<dbReference type="AlphaFoldDB" id="A0A0J6YNK2"/>
<name>A0A0J6YNK2_COCIT</name>
<organism evidence="8 9">
    <name type="scientific">Coccidioides immitis RMSCC 2394</name>
    <dbReference type="NCBI Taxonomy" id="404692"/>
    <lineage>
        <taxon>Eukaryota</taxon>
        <taxon>Fungi</taxon>
        <taxon>Dikarya</taxon>
        <taxon>Ascomycota</taxon>
        <taxon>Pezizomycotina</taxon>
        <taxon>Eurotiomycetes</taxon>
        <taxon>Eurotiomycetidae</taxon>
        <taxon>Onygenales</taxon>
        <taxon>Onygenaceae</taxon>
        <taxon>Coccidioides</taxon>
    </lineage>
</organism>
<evidence type="ECO:0000256" key="3">
    <source>
        <dbReference type="ARBA" id="ARBA00022833"/>
    </source>
</evidence>
<sequence length="176" mass="19858">MSSAAESGRAVIVIDSDGGTDRSQPPPRRLRKRPRTDYSYAEYEPLLDDLAPTDASPAGMSSPPKKRKVLNLSLLLETASRGIYDVVDAKDAEIKKLEEQVQHLQEEMSRKDERVSKLEIEVHELRCQCQCPICYEIPSEWRTLLCGHRFCPECVSSGVMTCGMCRQDNTGYIKSY</sequence>
<feature type="region of interest" description="Disordered" evidence="6">
    <location>
        <begin position="1"/>
        <end position="64"/>
    </location>
</feature>
<evidence type="ECO:0000256" key="6">
    <source>
        <dbReference type="SAM" id="MobiDB-lite"/>
    </source>
</evidence>
<keyword evidence="3" id="KW-0862">Zinc</keyword>
<dbReference type="InterPro" id="IPR017907">
    <property type="entry name" value="Znf_RING_CS"/>
</dbReference>
<dbReference type="EMBL" id="DS028101">
    <property type="protein sequence ID" value="KMP10251.1"/>
    <property type="molecule type" value="Genomic_DNA"/>
</dbReference>
<dbReference type="GO" id="GO:0008270">
    <property type="term" value="F:zinc ion binding"/>
    <property type="evidence" value="ECO:0007669"/>
    <property type="project" value="UniProtKB-KW"/>
</dbReference>
<keyword evidence="5" id="KW-0175">Coiled coil</keyword>
<dbReference type="OrthoDB" id="4205714at2759"/>
<dbReference type="InterPro" id="IPR018957">
    <property type="entry name" value="Znf_C3HC4_RING-type"/>
</dbReference>
<reference evidence="9" key="1">
    <citation type="journal article" date="2010" name="Genome Res.">
        <title>Population genomic sequencing of Coccidioides fungi reveals recent hybridization and transposon control.</title>
        <authorList>
            <person name="Neafsey D.E."/>
            <person name="Barker B.M."/>
            <person name="Sharpton T.J."/>
            <person name="Stajich J.E."/>
            <person name="Park D.J."/>
            <person name="Whiston E."/>
            <person name="Hung C.-Y."/>
            <person name="McMahan C."/>
            <person name="White J."/>
            <person name="Sykes S."/>
            <person name="Heiman D."/>
            <person name="Young S."/>
            <person name="Zeng Q."/>
            <person name="Abouelleil A."/>
            <person name="Aftuck L."/>
            <person name="Bessette D."/>
            <person name="Brown A."/>
            <person name="FitzGerald M."/>
            <person name="Lui A."/>
            <person name="Macdonald J.P."/>
            <person name="Priest M."/>
            <person name="Orbach M.J."/>
            <person name="Galgiani J.N."/>
            <person name="Kirkland T.N."/>
            <person name="Cole G.T."/>
            <person name="Birren B.W."/>
            <person name="Henn M.R."/>
            <person name="Taylor J.W."/>
            <person name="Rounsley S.D."/>
        </authorList>
    </citation>
    <scope>NUCLEOTIDE SEQUENCE [LARGE SCALE GENOMIC DNA]</scope>
    <source>
        <strain evidence="9">RMSCC 2394</strain>
    </source>
</reference>
<accession>A0A0J6YNK2</accession>
<dbReference type="STRING" id="404692.A0A0J6YNK2"/>
<dbReference type="Gene3D" id="3.30.40.10">
    <property type="entry name" value="Zinc/RING finger domain, C3HC4 (zinc finger)"/>
    <property type="match status" value="1"/>
</dbReference>
<dbReference type="PROSITE" id="PS00518">
    <property type="entry name" value="ZF_RING_1"/>
    <property type="match status" value="1"/>
</dbReference>
<dbReference type="Proteomes" id="UP000054565">
    <property type="component" value="Unassembled WGS sequence"/>
</dbReference>
<proteinExistence type="predicted"/>
<keyword evidence="1" id="KW-0479">Metal-binding</keyword>